<sequence length="1161" mass="122468">MNDKMATGKSGRGQALRGRLVRGVKHPRTWRIVAWTLGVLLLLAALAAWGVPRLVRGALQEQAAQAIGRPISVGQVRFNPFSLTLRVRELAVSQPDGPPLLTFVELEASAAWASVFRFAPVVDRLILRQPRLVATREDATRFSFSDIVTRVQALSAEDPAAPPKPDTGLPRFSLNNVELLDGSLLLDDKVTGRRHVIDELTLGLPFLSTLAYATDIDVLPRLHARINGSVLDMDGTTRPFEATRPSSLHLRFDGLALQELADAWPLPLAVKVERALLDSDLQLTFAQAAGAAPTLRITGRAGLRELDLRETGGQPLLGWRALGIEGVDLMPLAQQASVDKIVLDAPVATVRRNAAGALNWQAILPQPAAKAAVEPAPAKPVAAAASEPAAQAGAAQPQAAGPAAAPSGTKPGTEADRKPAAWQVKLGAFILQDGRVPVQDDSLGFTYALEGLGVQLDNVALPQPAGQPAALRADVRNPDGATLALHGSLSPQPLSADLQVQLEKLPLKVLQPVLAKAGLEWQVDAGTLGARTRVRAVPAAGNTSIALSELGARLDGVTAQDTSAKPVVKVVAQSLAVTADRLTPDLKGDTAFKIQGQGLQGDGKMTVSGVLTPAPLAVKADVDLVALELSGFAPYIASSLNATVRGVALGGRGKAAFQAADGKTPMRASWRGDVDIGNLRLDDRVTRSDFLRFKQLSLARSAFSLQGEKVAADLGDVTLDDFYGRVILSAEGTLNLSDIVSNPGEAGGSITQGTQATRTEPAASGAAPDVSLRSLTLKSGKINFTDRFVKPNYTADLTRLQGTVSAVSSTRPQPADVKVKGRVYDNAPFSLEGKVQPFGAFLALELRAIAQGVDLPTFTTYSAKYVGYPIERGKLSVDVTYKVEDRKLTARNKVVLNQLTFGPRTDSPDALKLPVLLAVSLLKDRHGNIDINLPVSGSLDDPEFSVGGIVVQVFINLISKAVTAPFSLLASAFGGGEELSFIAFEPGSAVLSDAALANIDTLSAALADRPALKLDVSGRADPAVDADGLRQAWLDARLRQAKAAALSTRARKVDPDTVKLEPGDEAKYLEDAYGEADIEKPRNFVGIAKSLPAAEMKALMLAAAPAGEDALRALAEDRARAVMELLMEKGPADRIFLVAPRLDAKGVDDGGATSRVDFSLK</sequence>
<dbReference type="InterPro" id="IPR008023">
    <property type="entry name" value="DUF748"/>
</dbReference>
<dbReference type="AlphaFoldDB" id="A0A484P369"/>
<feature type="region of interest" description="Disordered" evidence="1">
    <location>
        <begin position="384"/>
        <end position="418"/>
    </location>
</feature>
<dbReference type="Gene3D" id="3.30.1330.60">
    <property type="entry name" value="OmpA-like domain"/>
    <property type="match status" value="1"/>
</dbReference>
<dbReference type="EMBL" id="CAADHY010000014">
    <property type="protein sequence ID" value="VFR19561.1"/>
    <property type="molecule type" value="Genomic_DNA"/>
</dbReference>
<feature type="region of interest" description="Disordered" evidence="1">
    <location>
        <begin position="745"/>
        <end position="765"/>
    </location>
</feature>
<dbReference type="InterPro" id="IPR036737">
    <property type="entry name" value="OmpA-like_sf"/>
</dbReference>
<dbReference type="InterPro" id="IPR052894">
    <property type="entry name" value="AsmA-related"/>
</dbReference>
<proteinExistence type="predicted"/>
<dbReference type="PANTHER" id="PTHR30441">
    <property type="entry name" value="DUF748 DOMAIN-CONTAINING PROTEIN"/>
    <property type="match status" value="1"/>
</dbReference>
<dbReference type="GO" id="GO:0090313">
    <property type="term" value="P:regulation of protein targeting to membrane"/>
    <property type="evidence" value="ECO:0007669"/>
    <property type="project" value="TreeGrafter"/>
</dbReference>
<organism evidence="2">
    <name type="scientific">plant metagenome</name>
    <dbReference type="NCBI Taxonomy" id="1297885"/>
    <lineage>
        <taxon>unclassified sequences</taxon>
        <taxon>metagenomes</taxon>
        <taxon>organismal metagenomes</taxon>
    </lineage>
</organism>
<dbReference type="Pfam" id="PF05359">
    <property type="entry name" value="DUF748"/>
    <property type="match status" value="2"/>
</dbReference>
<accession>A0A484P369</accession>
<name>A0A484P369_9ZZZZ</name>
<evidence type="ECO:0000256" key="1">
    <source>
        <dbReference type="SAM" id="MobiDB-lite"/>
    </source>
</evidence>
<dbReference type="PANTHER" id="PTHR30441:SF8">
    <property type="entry name" value="DUF748 DOMAIN-CONTAINING PROTEIN"/>
    <property type="match status" value="1"/>
</dbReference>
<dbReference type="GO" id="GO:0005886">
    <property type="term" value="C:plasma membrane"/>
    <property type="evidence" value="ECO:0007669"/>
    <property type="project" value="TreeGrafter"/>
</dbReference>
<feature type="compositionally biased region" description="Polar residues" evidence="1">
    <location>
        <begin position="749"/>
        <end position="758"/>
    </location>
</feature>
<protein>
    <submittedName>
        <fullName evidence="2">Putative exported protein</fullName>
    </submittedName>
</protein>
<evidence type="ECO:0000313" key="2">
    <source>
        <dbReference type="EMBL" id="VFR19561.1"/>
    </source>
</evidence>
<gene>
    <name evidence="2" type="ORF">AMP9_3259</name>
</gene>
<reference evidence="2" key="1">
    <citation type="submission" date="2019-03" db="EMBL/GenBank/DDBJ databases">
        <authorList>
            <person name="Danneels B."/>
        </authorList>
    </citation>
    <scope>NUCLEOTIDE SEQUENCE</scope>
</reference>
<feature type="compositionally biased region" description="Low complexity" evidence="1">
    <location>
        <begin position="384"/>
        <end position="407"/>
    </location>
</feature>